<keyword evidence="2" id="KW-1185">Reference proteome</keyword>
<accession>A0ABV4CC18</accession>
<evidence type="ECO:0000313" key="1">
    <source>
        <dbReference type="EMBL" id="MEY8018956.1"/>
    </source>
</evidence>
<reference evidence="1 2" key="1">
    <citation type="submission" date="2024-08" db="EMBL/GenBank/DDBJ databases">
        <title>Mycobacterium servetensis sp. nov., a novel rapid-growing mycobacterial species recovered from a human patient in Zaragoza, Spain.</title>
        <authorList>
            <person name="Tristancho-Baro A.I."/>
            <person name="Buenestado-Serrano S."/>
            <person name="Garcia De Viedma D."/>
            <person name="Milagro-Beamonte A."/>
            <person name="Burillo N."/>
            <person name="Sanz S."/>
            <person name="Lopez-Calleja A.I."/>
            <person name="Penas-Utrilla D."/>
            <person name="Guardingo M."/>
            <person name="Garcia M.J."/>
            <person name="Vinuelas-Bayon J."/>
        </authorList>
    </citation>
    <scope>NUCLEOTIDE SEQUENCE [LARGE SCALE GENOMIC DNA]</scope>
    <source>
        <strain evidence="2">HUMS_12744610</strain>
    </source>
</reference>
<protein>
    <submittedName>
        <fullName evidence="1">Uncharacterized protein</fullName>
    </submittedName>
</protein>
<proteinExistence type="predicted"/>
<sequence>MTALSPFDGGRHLAHLMTDVGVVGIPRWSGQSSTAVELLPVTYEGVTSCPVDVHLVDYDLTVRAPLDCLAHLHECSEASCLQVWRRALRRANRRRGPGPDFSLFWWDRDGPGSAVLTHYADITALEYPTRRAWTVMSLTSWNIADWRIINGHTSSAASADTPRV</sequence>
<dbReference type="RefSeq" id="WP_369741999.1">
    <property type="nucleotide sequence ID" value="NZ_JBGEDP010000002.1"/>
</dbReference>
<gene>
    <name evidence="1" type="ORF">AB8998_30360</name>
</gene>
<comment type="caution">
    <text evidence="1">The sequence shown here is derived from an EMBL/GenBank/DDBJ whole genome shotgun (WGS) entry which is preliminary data.</text>
</comment>
<name>A0ABV4CC18_9MYCO</name>
<evidence type="ECO:0000313" key="2">
    <source>
        <dbReference type="Proteomes" id="UP001564760"/>
    </source>
</evidence>
<dbReference type="EMBL" id="JBGEDP010000002">
    <property type="protein sequence ID" value="MEY8018956.1"/>
    <property type="molecule type" value="Genomic_DNA"/>
</dbReference>
<dbReference type="Proteomes" id="UP001564760">
    <property type="component" value="Unassembled WGS sequence"/>
</dbReference>
<organism evidence="1 2">
    <name type="scientific">Mycobacterium servetii</name>
    <dbReference type="NCBI Taxonomy" id="3237418"/>
    <lineage>
        <taxon>Bacteria</taxon>
        <taxon>Bacillati</taxon>
        <taxon>Actinomycetota</taxon>
        <taxon>Actinomycetes</taxon>
        <taxon>Mycobacteriales</taxon>
        <taxon>Mycobacteriaceae</taxon>
        <taxon>Mycobacterium</taxon>
    </lineage>
</organism>